<name>A0AAX3WHV9_METEX</name>
<feature type="transmembrane region" description="Helical" evidence="6">
    <location>
        <begin position="50"/>
        <end position="71"/>
    </location>
</feature>
<dbReference type="Proteomes" id="UP001223720">
    <property type="component" value="Chromosome"/>
</dbReference>
<evidence type="ECO:0000256" key="2">
    <source>
        <dbReference type="ARBA" id="ARBA00022475"/>
    </source>
</evidence>
<dbReference type="PANTHER" id="PTHR42709">
    <property type="entry name" value="ALKALINE PHOSPHATASE LIKE PROTEIN"/>
    <property type="match status" value="1"/>
</dbReference>
<keyword evidence="5 6" id="KW-0472">Membrane</keyword>
<feature type="transmembrane region" description="Helical" evidence="6">
    <location>
        <begin position="140"/>
        <end position="162"/>
    </location>
</feature>
<evidence type="ECO:0000313" key="9">
    <source>
        <dbReference type="Proteomes" id="UP001223720"/>
    </source>
</evidence>
<keyword evidence="4 6" id="KW-1133">Transmembrane helix</keyword>
<feature type="transmembrane region" description="Helical" evidence="6">
    <location>
        <begin position="114"/>
        <end position="134"/>
    </location>
</feature>
<accession>A0AAX3WHV9</accession>
<evidence type="ECO:0000256" key="4">
    <source>
        <dbReference type="ARBA" id="ARBA00022989"/>
    </source>
</evidence>
<dbReference type="AlphaFoldDB" id="A0AAX3WHV9"/>
<evidence type="ECO:0000313" key="8">
    <source>
        <dbReference type="EMBL" id="WHQ70165.1"/>
    </source>
</evidence>
<feature type="transmembrane region" description="Helical" evidence="6">
    <location>
        <begin position="12"/>
        <end position="30"/>
    </location>
</feature>
<dbReference type="PANTHER" id="PTHR42709:SF6">
    <property type="entry name" value="UNDECAPRENYL PHOSPHATE TRANSPORTER A"/>
    <property type="match status" value="1"/>
</dbReference>
<sequence length="208" mass="22767">MFEWIVDVLAQAGYLGVALLMLAENLFPPIPSELIMPLAGFVAARGDMSLTGVIAAGTLGSVLGALPWYWAGRKFGPERLKRLAGRHGRWLTVSPSEVDRARDWFNKRGRVGVLLGRLVPAVRTLISVPAGLAGMPMLPFLIYSTIGTLVWTTLLAVAGYWLQDRYEEVSAYVDPVSKCIVGLIVVTYLYRVVTWQPDIASADPDQAH</sequence>
<keyword evidence="2" id="KW-1003">Cell membrane</keyword>
<evidence type="ECO:0000256" key="3">
    <source>
        <dbReference type="ARBA" id="ARBA00022692"/>
    </source>
</evidence>
<dbReference type="Pfam" id="PF09335">
    <property type="entry name" value="VTT_dom"/>
    <property type="match status" value="1"/>
</dbReference>
<gene>
    <name evidence="8" type="ORF">KEC54_00290</name>
</gene>
<dbReference type="GO" id="GO:0005886">
    <property type="term" value="C:plasma membrane"/>
    <property type="evidence" value="ECO:0007669"/>
    <property type="project" value="UniProtKB-SubCell"/>
</dbReference>
<evidence type="ECO:0000256" key="6">
    <source>
        <dbReference type="SAM" id="Phobius"/>
    </source>
</evidence>
<evidence type="ECO:0000256" key="1">
    <source>
        <dbReference type="ARBA" id="ARBA00004651"/>
    </source>
</evidence>
<protein>
    <submittedName>
        <fullName evidence="8">DedA family protein</fullName>
    </submittedName>
</protein>
<feature type="domain" description="VTT" evidence="7">
    <location>
        <begin position="30"/>
        <end position="160"/>
    </location>
</feature>
<evidence type="ECO:0000259" key="7">
    <source>
        <dbReference type="Pfam" id="PF09335"/>
    </source>
</evidence>
<dbReference type="InterPro" id="IPR032816">
    <property type="entry name" value="VTT_dom"/>
</dbReference>
<organism evidence="8 9">
    <name type="scientific">Methylorubrum extorquens</name>
    <name type="common">Methylobacterium dichloromethanicum</name>
    <name type="synonym">Methylobacterium extorquens</name>
    <dbReference type="NCBI Taxonomy" id="408"/>
    <lineage>
        <taxon>Bacteria</taxon>
        <taxon>Pseudomonadati</taxon>
        <taxon>Pseudomonadota</taxon>
        <taxon>Alphaproteobacteria</taxon>
        <taxon>Hyphomicrobiales</taxon>
        <taxon>Methylobacteriaceae</taxon>
        <taxon>Methylorubrum</taxon>
    </lineage>
</organism>
<dbReference type="InterPro" id="IPR051311">
    <property type="entry name" value="DedA_domain"/>
</dbReference>
<proteinExistence type="predicted"/>
<comment type="subcellular location">
    <subcellularLocation>
        <location evidence="1">Cell membrane</location>
        <topology evidence="1">Multi-pass membrane protein</topology>
    </subcellularLocation>
</comment>
<evidence type="ECO:0000256" key="5">
    <source>
        <dbReference type="ARBA" id="ARBA00023136"/>
    </source>
</evidence>
<dbReference type="RefSeq" id="WP_012251929.1">
    <property type="nucleotide sequence ID" value="NZ_CP019322.1"/>
</dbReference>
<reference evidence="8" key="1">
    <citation type="journal article" date="2022" name="Biotechnol. Bioprocess Eng.">
        <title>Pan-genome Analysis Reveals Comparative Genomic Features of Central Metabolic Pathways in Methylorubrum extorquens.</title>
        <authorList>
            <person name="Lee G.M."/>
            <person name="Scott-Nevros Z.K."/>
            <person name="Lee S.-M."/>
            <person name="Kim D."/>
        </authorList>
    </citation>
    <scope>NUCLEOTIDE SEQUENCE</scope>
    <source>
        <strain evidence="8">ATCC 55366</strain>
    </source>
</reference>
<keyword evidence="3 6" id="KW-0812">Transmembrane</keyword>
<dbReference type="EMBL" id="CP073633">
    <property type="protein sequence ID" value="WHQ70165.1"/>
    <property type="molecule type" value="Genomic_DNA"/>
</dbReference>